<dbReference type="Proteomes" id="UP000633731">
    <property type="component" value="Unassembled WGS sequence"/>
</dbReference>
<protein>
    <submittedName>
        <fullName evidence="1">Replication endonuclease</fullName>
    </submittedName>
</protein>
<comment type="caution">
    <text evidence="1">The sequence shown here is derived from an EMBL/GenBank/DDBJ whole genome shotgun (WGS) entry which is preliminary data.</text>
</comment>
<name>A0ACC5RKB3_ENTAG</name>
<proteinExistence type="predicted"/>
<dbReference type="EMBL" id="JAEOXF010000003">
    <property type="protein sequence ID" value="MBK4725045.1"/>
    <property type="molecule type" value="Genomic_DNA"/>
</dbReference>
<keyword evidence="1" id="KW-0255">Endonuclease</keyword>
<accession>A0ACC5RKB3</accession>
<evidence type="ECO:0000313" key="2">
    <source>
        <dbReference type="Proteomes" id="UP000633731"/>
    </source>
</evidence>
<organism evidence="1 2">
    <name type="scientific">Enterobacter agglomerans</name>
    <name type="common">Erwinia herbicola</name>
    <name type="synonym">Pantoea agglomerans</name>
    <dbReference type="NCBI Taxonomy" id="549"/>
    <lineage>
        <taxon>Bacteria</taxon>
        <taxon>Pseudomonadati</taxon>
        <taxon>Pseudomonadota</taxon>
        <taxon>Gammaproteobacteria</taxon>
        <taxon>Enterobacterales</taxon>
        <taxon>Erwiniaceae</taxon>
        <taxon>Pantoea</taxon>
        <taxon>Pantoea agglomerans group</taxon>
    </lineage>
</organism>
<evidence type="ECO:0000313" key="1">
    <source>
        <dbReference type="EMBL" id="MBK4725045.1"/>
    </source>
</evidence>
<keyword evidence="1" id="KW-0540">Nuclease</keyword>
<reference evidence="1" key="1">
    <citation type="submission" date="2021-01" db="EMBL/GenBank/DDBJ databases">
        <title>Draft genome of Pantoea agglomerans Eh 335.</title>
        <authorList>
            <person name="Emsley S.A."/>
            <person name="Oline D.K."/>
            <person name="Saw J.H."/>
            <person name="Ushijima B."/>
            <person name="Videau P."/>
            <person name="Koyack M.J."/>
        </authorList>
    </citation>
    <scope>NUCLEOTIDE SEQUENCE</scope>
    <source>
        <strain evidence="1">Eh 335</strain>
    </source>
</reference>
<keyword evidence="1" id="KW-0378">Hydrolase</keyword>
<keyword evidence="2" id="KW-1185">Reference proteome</keyword>
<gene>
    <name evidence="1" type="ORF">JJL49_07390</name>
</gene>
<sequence>MQQAYAYPWNAPRDAISKPYLATVNIDRRAQMFAALLRARDLLEEQPLIIQMDIKRRMNDLEKKEGLTRANVYLTKTFVERTLPRVERVNAQYKTTDVHPDMFGMLSAHAPAGDRGVAAAGTLWELNRRFNRLADMSRADVDMLAGDVANFISAEMAQAHTVVTGASDYKYAHQLYTVAAAITRQLKQVPPLWDKVTSRFFEPEEVASALSRMCAERWWKNRLRRVAASWREHLQIALANVSKKHTPYASTMNVIEWREQKRRTREFLKGMDLLDDDGNRISLIDKYDGSVANPPIRRGELMNRIRGFEDICLEMGFVGEFYTITAPSRYHATIKTGHRNRKWSGANPSETQRYLCNVWQKVRAKLHREDIRIFGIRVAEPHHDATPHWHMLMFMLPESVDRVRQILRDYAYQEDSSELTTPKARKARFHAEAIDPEKGSATGYVAKYISKNIDGYALDGELDDESGKELKETAPAVCAWAARWHIRQFQFIGGAPVTVYRELRRMADSETAHGLSVEFAAVHDAADHGEWAEYVNAQGGPFVRRDDLTVRTWYQSGDELNEYGEETMRIKGVYATAIGDDTPIVTRLIQWKIVPKKSAEMVAESEVKRSVLSVDSAFDFVFDLEGAPAPSRSSVNNCTGRSGSEDAPNPEIMPVKDFKEMNRMERRRLLQRIRSDQPKGAHKEFRRSEKIEAACARAIGEIRDLTGETITRGLAVRLIRGFDTKILGEWYRGAGSGEIFRGKEPVSSERLLTKFNRLREMALKKQAAIG</sequence>